<accession>A0A7W8NG91</accession>
<dbReference type="Gene3D" id="3.40.630.30">
    <property type="match status" value="1"/>
</dbReference>
<dbReference type="Pfam" id="PF00583">
    <property type="entry name" value="Acetyltransf_1"/>
    <property type="match status" value="1"/>
</dbReference>
<evidence type="ECO:0000313" key="4">
    <source>
        <dbReference type="EMBL" id="MBB5365236.1"/>
    </source>
</evidence>
<dbReference type="Proteomes" id="UP000552709">
    <property type="component" value="Unassembled WGS sequence"/>
</dbReference>
<dbReference type="GO" id="GO:0016747">
    <property type="term" value="F:acyltransferase activity, transferring groups other than amino-acyl groups"/>
    <property type="evidence" value="ECO:0007669"/>
    <property type="project" value="InterPro"/>
</dbReference>
<proteinExistence type="predicted"/>
<evidence type="ECO:0000313" key="5">
    <source>
        <dbReference type="Proteomes" id="UP000552709"/>
    </source>
</evidence>
<organism evidence="4 5">
    <name type="scientific">Deinococcus humi</name>
    <dbReference type="NCBI Taxonomy" id="662880"/>
    <lineage>
        <taxon>Bacteria</taxon>
        <taxon>Thermotogati</taxon>
        <taxon>Deinococcota</taxon>
        <taxon>Deinococci</taxon>
        <taxon>Deinococcales</taxon>
        <taxon>Deinococcaceae</taxon>
        <taxon>Deinococcus</taxon>
    </lineage>
</organism>
<protein>
    <submittedName>
        <fullName evidence="4">Ribosomal protein S18 acetylase RimI-like enzyme</fullName>
    </submittedName>
</protein>
<keyword evidence="1" id="KW-0808">Transferase</keyword>
<reference evidence="4 5" key="1">
    <citation type="submission" date="2020-08" db="EMBL/GenBank/DDBJ databases">
        <title>Genomic Encyclopedia of Type Strains, Phase IV (KMG-IV): sequencing the most valuable type-strain genomes for metagenomic binning, comparative biology and taxonomic classification.</title>
        <authorList>
            <person name="Goeker M."/>
        </authorList>
    </citation>
    <scope>NUCLEOTIDE SEQUENCE [LARGE SCALE GENOMIC DNA]</scope>
    <source>
        <strain evidence="4 5">DSM 27939</strain>
    </source>
</reference>
<keyword evidence="2" id="KW-0012">Acyltransferase</keyword>
<name>A0A7W8NG91_9DEIO</name>
<keyword evidence="5" id="KW-1185">Reference proteome</keyword>
<sequence length="144" mass="15151">MPALAALMLDAYRGTVDFEEDATLEDARAELQRLMQGEYGTPLLGASRVAVLNGRVVGAVLLTRWGPEAFPFVAFTMTAAAFKGQGIALGAMEAVIAGLSAAGEDCLQLVVTTANTPAVRLYKRLGFQVVPPETPTPETNPTAN</sequence>
<keyword evidence="4" id="KW-0687">Ribonucleoprotein</keyword>
<dbReference type="InterPro" id="IPR016181">
    <property type="entry name" value="Acyl_CoA_acyltransferase"/>
</dbReference>
<dbReference type="AlphaFoldDB" id="A0A7W8NG91"/>
<dbReference type="InterPro" id="IPR050832">
    <property type="entry name" value="Bact_Acetyltransf"/>
</dbReference>
<evidence type="ECO:0000259" key="3">
    <source>
        <dbReference type="PROSITE" id="PS51186"/>
    </source>
</evidence>
<gene>
    <name evidence="4" type="ORF">HNQ08_004357</name>
</gene>
<evidence type="ECO:0000256" key="2">
    <source>
        <dbReference type="ARBA" id="ARBA00023315"/>
    </source>
</evidence>
<dbReference type="CDD" id="cd04301">
    <property type="entry name" value="NAT_SF"/>
    <property type="match status" value="1"/>
</dbReference>
<dbReference type="SUPFAM" id="SSF55729">
    <property type="entry name" value="Acyl-CoA N-acyltransferases (Nat)"/>
    <property type="match status" value="1"/>
</dbReference>
<dbReference type="PROSITE" id="PS51186">
    <property type="entry name" value="GNAT"/>
    <property type="match status" value="1"/>
</dbReference>
<dbReference type="PANTHER" id="PTHR43877">
    <property type="entry name" value="AMINOALKYLPHOSPHONATE N-ACETYLTRANSFERASE-RELATED-RELATED"/>
    <property type="match status" value="1"/>
</dbReference>
<evidence type="ECO:0000256" key="1">
    <source>
        <dbReference type="ARBA" id="ARBA00022679"/>
    </source>
</evidence>
<dbReference type="EMBL" id="JACHFL010000016">
    <property type="protein sequence ID" value="MBB5365236.1"/>
    <property type="molecule type" value="Genomic_DNA"/>
</dbReference>
<dbReference type="GO" id="GO:0005840">
    <property type="term" value="C:ribosome"/>
    <property type="evidence" value="ECO:0007669"/>
    <property type="project" value="UniProtKB-KW"/>
</dbReference>
<feature type="domain" description="N-acetyltransferase" evidence="3">
    <location>
        <begin position="2"/>
        <end position="144"/>
    </location>
</feature>
<dbReference type="InterPro" id="IPR000182">
    <property type="entry name" value="GNAT_dom"/>
</dbReference>
<keyword evidence="4" id="KW-0689">Ribosomal protein</keyword>
<comment type="caution">
    <text evidence="4">The sequence shown here is derived from an EMBL/GenBank/DDBJ whole genome shotgun (WGS) entry which is preliminary data.</text>
</comment>